<evidence type="ECO:0000313" key="1">
    <source>
        <dbReference type="EMBL" id="KAI0095024.1"/>
    </source>
</evidence>
<dbReference type="EMBL" id="MU274900">
    <property type="protein sequence ID" value="KAI0095024.1"/>
    <property type="molecule type" value="Genomic_DNA"/>
</dbReference>
<name>A0ACB8UL41_9APHY</name>
<keyword evidence="2" id="KW-1185">Reference proteome</keyword>
<dbReference type="Proteomes" id="UP001055072">
    <property type="component" value="Unassembled WGS sequence"/>
</dbReference>
<organism evidence="1 2">
    <name type="scientific">Irpex rosettiformis</name>
    <dbReference type="NCBI Taxonomy" id="378272"/>
    <lineage>
        <taxon>Eukaryota</taxon>
        <taxon>Fungi</taxon>
        <taxon>Dikarya</taxon>
        <taxon>Basidiomycota</taxon>
        <taxon>Agaricomycotina</taxon>
        <taxon>Agaricomycetes</taxon>
        <taxon>Polyporales</taxon>
        <taxon>Irpicaceae</taxon>
        <taxon>Irpex</taxon>
    </lineage>
</organism>
<reference evidence="1" key="1">
    <citation type="journal article" date="2021" name="Environ. Microbiol.">
        <title>Gene family expansions and transcriptome signatures uncover fungal adaptations to wood decay.</title>
        <authorList>
            <person name="Hage H."/>
            <person name="Miyauchi S."/>
            <person name="Viragh M."/>
            <person name="Drula E."/>
            <person name="Min B."/>
            <person name="Chaduli D."/>
            <person name="Navarro D."/>
            <person name="Favel A."/>
            <person name="Norest M."/>
            <person name="Lesage-Meessen L."/>
            <person name="Balint B."/>
            <person name="Merenyi Z."/>
            <person name="de Eugenio L."/>
            <person name="Morin E."/>
            <person name="Martinez A.T."/>
            <person name="Baldrian P."/>
            <person name="Stursova M."/>
            <person name="Martinez M.J."/>
            <person name="Novotny C."/>
            <person name="Magnuson J.K."/>
            <person name="Spatafora J.W."/>
            <person name="Maurice S."/>
            <person name="Pangilinan J."/>
            <person name="Andreopoulos W."/>
            <person name="LaButti K."/>
            <person name="Hundley H."/>
            <person name="Na H."/>
            <person name="Kuo A."/>
            <person name="Barry K."/>
            <person name="Lipzen A."/>
            <person name="Henrissat B."/>
            <person name="Riley R."/>
            <person name="Ahrendt S."/>
            <person name="Nagy L.G."/>
            <person name="Grigoriev I.V."/>
            <person name="Martin F."/>
            <person name="Rosso M.N."/>
        </authorList>
    </citation>
    <scope>NUCLEOTIDE SEQUENCE</scope>
    <source>
        <strain evidence="1">CBS 384.51</strain>
    </source>
</reference>
<sequence length="571" mass="63581">MASKAANRTLRLALRGESILTNPRYNKGTGFTVSERKAFGLVGRLPYRVNTLEQQCQRAYDQLASRDMPIRKNTFLSSMKDQNWVLYYALIRRHLKELIPIIYTPTQAEAISQYSHLFRRSEGLFLTYPNEDSMEEDFLEQTRGRDLQLFVCSDAEAILGIGDQGVGITTAKSALYTLLGGIHPARSLSVTLDVGTDNKDLLNDPLYVGWARKRVRGEDYDRFIDKFVQLVRKYYPNSLLHFEDFGVSNAKRLLDRYHGKHAVFNDDIQGTGAVSLAAVMSAVGVTKSRLCDQRFVIYGAGTAGLGIARQLRHGIVTIDGIPVDQATKAFYLLDRYGLVKESLGHKMRPGQEEFVRPDAEWSNAATNEKGEVELLEVVKQIKPTVLIGCSTRSGAFTEEVVREMGKHVKRPVIMPLSNPSNLVEVEPKKANEWTEGRALLATGSPFPPCHQPNGKEYIIGECNNALIYPGLGFGSMITKARTMTDTMIIAGTRRLAAMAPALHDPDLPLLPDFSDAPMVNYEVAVAVAEQAIKEGIAGVDWKKEDVRARIKEAQWVPTYADYVYDPEGLSA</sequence>
<evidence type="ECO:0000313" key="2">
    <source>
        <dbReference type="Proteomes" id="UP001055072"/>
    </source>
</evidence>
<proteinExistence type="predicted"/>
<accession>A0ACB8UL41</accession>
<gene>
    <name evidence="1" type="ORF">BDY19DRAFT_982323</name>
</gene>
<comment type="caution">
    <text evidence="1">The sequence shown here is derived from an EMBL/GenBank/DDBJ whole genome shotgun (WGS) entry which is preliminary data.</text>
</comment>
<protein>
    <submittedName>
        <fullName evidence="1">Uncharacterized protein</fullName>
    </submittedName>
</protein>